<evidence type="ECO:0000256" key="1">
    <source>
        <dbReference type="ARBA" id="ARBA00022729"/>
    </source>
</evidence>
<evidence type="ECO:0000256" key="2">
    <source>
        <dbReference type="SAM" id="MobiDB-lite"/>
    </source>
</evidence>
<feature type="domain" description="Bulb-type lectin" evidence="4">
    <location>
        <begin position="473"/>
        <end position="581"/>
    </location>
</feature>
<evidence type="ECO:0000313" key="6">
    <source>
        <dbReference type="Proteomes" id="UP001500037"/>
    </source>
</evidence>
<dbReference type="Gene3D" id="2.80.10.50">
    <property type="match status" value="1"/>
</dbReference>
<dbReference type="EMBL" id="BAAALF010000033">
    <property type="protein sequence ID" value="GAA1233512.1"/>
    <property type="molecule type" value="Genomic_DNA"/>
</dbReference>
<dbReference type="PROSITE" id="PS50927">
    <property type="entry name" value="BULB_LECTIN"/>
    <property type="match status" value="3"/>
</dbReference>
<dbReference type="SUPFAM" id="SSF50370">
    <property type="entry name" value="Ricin B-like lectins"/>
    <property type="match status" value="1"/>
</dbReference>
<dbReference type="InterPro" id="IPR051343">
    <property type="entry name" value="G-type_lectin_kinases/EP1-like"/>
</dbReference>
<gene>
    <name evidence="5" type="ORF">GCM10009665_24740</name>
</gene>
<dbReference type="PANTHER" id="PTHR47976">
    <property type="entry name" value="G-TYPE LECTIN S-RECEPTOR-LIKE SERINE/THREONINE-PROTEIN KINASE SD2-5"/>
    <property type="match status" value="1"/>
</dbReference>
<dbReference type="SMART" id="SM00458">
    <property type="entry name" value="RICIN"/>
    <property type="match status" value="1"/>
</dbReference>
<dbReference type="InterPro" id="IPR036426">
    <property type="entry name" value="Bulb-type_lectin_dom_sf"/>
</dbReference>
<feature type="signal peptide" evidence="3">
    <location>
        <begin position="1"/>
        <end position="38"/>
    </location>
</feature>
<feature type="domain" description="Bulb-type lectin" evidence="4">
    <location>
        <begin position="706"/>
        <end position="814"/>
    </location>
</feature>
<feature type="region of interest" description="Disordered" evidence="2">
    <location>
        <begin position="39"/>
        <end position="60"/>
    </location>
</feature>
<comment type="caution">
    <text evidence="5">The sequence shown here is derived from an EMBL/GenBank/DDBJ whole genome shotgun (WGS) entry which is preliminary data.</text>
</comment>
<evidence type="ECO:0000259" key="4">
    <source>
        <dbReference type="PROSITE" id="PS50927"/>
    </source>
</evidence>
<sequence length="818" mass="84160">MTERSGAPRRRLGRLARRLAVVSAVATALAGAAGPALADAQPQATPSASSASSGTGVPGDLDGDGVADITIISSSLPGLRVASPAGVPYTASDAAQSPDGNQWNTYLVTHRGSLTGRSVDDLFALSTATGKLYEVPNDADFGAAPGRFTHPEHDTAIARPACAAPTDCGGYRADWTGTTQLIAIDGVRNTAGLPDLLTVQDGKLWYYPGTAGPLLGSPVLLGSGDWSGTTLIAPGRVSGRPALWARDDNTGGVVGYPLVFNADGTPAALLSAPQDTQIQAAVGGTGGTTRCLDGDAMVGYCAGPNRFGGWLRGADATLQNSGACLDATTAAQGTAATVQRQACDGRPSERWTIGATGSIANGASGLCLTAAYDGYSPHPTLETCTGAALQRWGGAVAADQSLTPLPAAQAVLPLNLYQNLSGVGYTAVSYGDVDADGLPDLFLVDTNLYLYPGAPAQGGLPAFGARIPLGESTSTQSSAGYLPADTVLYSRCARLTMQAQGDLVLTKLKTGQTLWSSGTAGHPNASAAVQGDGSLVIKDASGQQLWSTGTAGGQPANLALQDSCNLTLSTMQGMTWSTRTYDPDYDTTGHPLTAVTTLASGTSIAMATTHLDMQGDGNLVLYGTVTGRALWSSSTWGHPGASAVLQADGNLVVYDTDHNALWDSGTWGRPGAHLTLQNDRDLVLYDADGNVRWHTGTTFQDPAWRGVPVTAGTTLASGTSLSSPVVHLDMQADGNLVLYRTSTGRALWSSSTWGHPGASAVLQADGNLVVYDTDHNALWDSRTWTTRGAELVVQDDANAVIYDGDGRPVWSTGTYLQS</sequence>
<dbReference type="SMART" id="SM00108">
    <property type="entry name" value="B_lectin"/>
    <property type="match status" value="3"/>
</dbReference>
<dbReference type="Pfam" id="PF00652">
    <property type="entry name" value="Ricin_B_lectin"/>
    <property type="match status" value="1"/>
</dbReference>
<dbReference type="Gene3D" id="2.90.10.10">
    <property type="entry name" value="Bulb-type lectin domain"/>
    <property type="match status" value="5"/>
</dbReference>
<dbReference type="SUPFAM" id="SSF51110">
    <property type="entry name" value="alpha-D-mannose-specific plant lectins"/>
    <property type="match status" value="3"/>
</dbReference>
<dbReference type="InterPro" id="IPR001480">
    <property type="entry name" value="Bulb-type_lectin_dom"/>
</dbReference>
<protein>
    <recommendedName>
        <fullName evidence="4">Bulb-type lectin domain-containing protein</fullName>
    </recommendedName>
</protein>
<dbReference type="InterPro" id="IPR000772">
    <property type="entry name" value="Ricin_B_lectin"/>
</dbReference>
<reference evidence="6" key="1">
    <citation type="journal article" date="2019" name="Int. J. Syst. Evol. Microbiol.">
        <title>The Global Catalogue of Microorganisms (GCM) 10K type strain sequencing project: providing services to taxonomists for standard genome sequencing and annotation.</title>
        <authorList>
            <consortium name="The Broad Institute Genomics Platform"/>
            <consortium name="The Broad Institute Genome Sequencing Center for Infectious Disease"/>
            <person name="Wu L."/>
            <person name="Ma J."/>
        </authorList>
    </citation>
    <scope>NUCLEOTIDE SEQUENCE [LARGE SCALE GENOMIC DNA]</scope>
    <source>
        <strain evidence="6">JCM 13004</strain>
    </source>
</reference>
<proteinExistence type="predicted"/>
<evidence type="ECO:0000256" key="3">
    <source>
        <dbReference type="SAM" id="SignalP"/>
    </source>
</evidence>
<feature type="chain" id="PRO_5045706640" description="Bulb-type lectin domain-containing protein" evidence="3">
    <location>
        <begin position="39"/>
        <end position="818"/>
    </location>
</feature>
<keyword evidence="1 3" id="KW-0732">Signal</keyword>
<dbReference type="CDD" id="cd00028">
    <property type="entry name" value="B_lectin"/>
    <property type="match status" value="2"/>
</dbReference>
<feature type="domain" description="Bulb-type lectin" evidence="4">
    <location>
        <begin position="583"/>
        <end position="697"/>
    </location>
</feature>
<dbReference type="Proteomes" id="UP001500037">
    <property type="component" value="Unassembled WGS sequence"/>
</dbReference>
<keyword evidence="6" id="KW-1185">Reference proteome</keyword>
<dbReference type="PANTHER" id="PTHR47976:SF115">
    <property type="entry name" value="RECEPTOR-LIKE SERINE_THREONINE-PROTEIN KINASE"/>
    <property type="match status" value="1"/>
</dbReference>
<dbReference type="PROSITE" id="PS50231">
    <property type="entry name" value="RICIN_B_LECTIN"/>
    <property type="match status" value="1"/>
</dbReference>
<name>A0ABP4GR72_9ACTN</name>
<accession>A0ABP4GR72</accession>
<organism evidence="5 6">
    <name type="scientific">Kitasatospora nipponensis</name>
    <dbReference type="NCBI Taxonomy" id="258049"/>
    <lineage>
        <taxon>Bacteria</taxon>
        <taxon>Bacillati</taxon>
        <taxon>Actinomycetota</taxon>
        <taxon>Actinomycetes</taxon>
        <taxon>Kitasatosporales</taxon>
        <taxon>Streptomycetaceae</taxon>
        <taxon>Kitasatospora</taxon>
    </lineage>
</organism>
<dbReference type="RefSeq" id="WP_344441454.1">
    <property type="nucleotide sequence ID" value="NZ_BAAALF010000033.1"/>
</dbReference>
<dbReference type="InterPro" id="IPR035992">
    <property type="entry name" value="Ricin_B-like_lectins"/>
</dbReference>
<feature type="compositionally biased region" description="Low complexity" evidence="2">
    <location>
        <begin position="39"/>
        <end position="55"/>
    </location>
</feature>
<evidence type="ECO:0000313" key="5">
    <source>
        <dbReference type="EMBL" id="GAA1233512.1"/>
    </source>
</evidence>